<sequence>MSKLPNITTSIFTVMSKMAAEHNAINLSQGFPNFPVDEKLTEIVARLAKEDIHQYTPMAGYPPLMTKIANLVNRSYQRNIEPETELLVTTGATQGIFTTIQALVENQDEVIVLDPSYDCYEAPILLCNAKAIRVALNDDYTANWENIEAACTSKTKMIIINNPHNPTGKILNESDIEALENLLEKFPEIILLSDEVYEYITFEEKHISVHTRPQLRNRAVVISSFGKTFHITGWKIGYVVAPEQLMKEIKKVHQFLVFSVNSLAQAAISEYLDSVSIDEISIFFQQKRDYFRELLSKSRFELIPCEGTYFQVVSYKAISDENDVDFCKRLITEHGVAAIPISNFYENGKDLHLIRFCFAKDNATLEEAARRLCNV</sequence>
<evidence type="ECO:0000256" key="4">
    <source>
        <dbReference type="ARBA" id="ARBA00022679"/>
    </source>
</evidence>
<dbReference type="NCBIfam" id="NF006569">
    <property type="entry name" value="PRK09082.1"/>
    <property type="match status" value="1"/>
</dbReference>
<dbReference type="InterPro" id="IPR015422">
    <property type="entry name" value="PyrdxlP-dep_Trfase_small"/>
</dbReference>
<evidence type="ECO:0000313" key="9">
    <source>
        <dbReference type="Proteomes" id="UP000093226"/>
    </source>
</evidence>
<dbReference type="EMBL" id="FNEO01000001">
    <property type="protein sequence ID" value="SDJ03122.1"/>
    <property type="molecule type" value="Genomic_DNA"/>
</dbReference>
<dbReference type="STRING" id="551990.SAMN05192550_1458"/>
<evidence type="ECO:0000259" key="6">
    <source>
        <dbReference type="Pfam" id="PF00155"/>
    </source>
</evidence>
<accession>A0A1B9DWQ5</accession>
<dbReference type="GO" id="GO:0005737">
    <property type="term" value="C:cytoplasm"/>
    <property type="evidence" value="ECO:0007669"/>
    <property type="project" value="TreeGrafter"/>
</dbReference>
<reference evidence="8 10" key="3">
    <citation type="submission" date="2016-10" db="EMBL/GenBank/DDBJ databases">
        <authorList>
            <person name="Varghese N."/>
            <person name="Submissions S."/>
        </authorList>
    </citation>
    <scope>NUCLEOTIDE SEQUENCE [LARGE SCALE GENOMIC DNA]</scope>
    <source>
        <strain evidence="8 10">Gm-149</strain>
    </source>
</reference>
<reference evidence="9" key="1">
    <citation type="submission" date="2016-03" db="EMBL/GenBank/DDBJ databases">
        <title>Draft genome sequence of Paenibacillus glacialis DSM 22343.</title>
        <authorList>
            <person name="Shin S.-K."/>
            <person name="Yi H."/>
        </authorList>
    </citation>
    <scope>NUCLEOTIDE SEQUENCE [LARGE SCALE GENOMIC DNA]</scope>
    <source>
        <strain evidence="9">NBRC 105008</strain>
    </source>
</reference>
<evidence type="ECO:0000256" key="3">
    <source>
        <dbReference type="ARBA" id="ARBA00022576"/>
    </source>
</evidence>
<dbReference type="OrthoDB" id="9802328at2"/>
<dbReference type="SUPFAM" id="SSF53383">
    <property type="entry name" value="PLP-dependent transferases"/>
    <property type="match status" value="1"/>
</dbReference>
<dbReference type="Gene3D" id="3.40.640.10">
    <property type="entry name" value="Type I PLP-dependent aspartate aminotransferase-like (Major domain)"/>
    <property type="match status" value="1"/>
</dbReference>
<evidence type="ECO:0000313" key="7">
    <source>
        <dbReference type="EMBL" id="OCB74123.1"/>
    </source>
</evidence>
<dbReference type="InterPro" id="IPR051326">
    <property type="entry name" value="Kynurenine-oxoglutarate_AT"/>
</dbReference>
<dbReference type="GO" id="GO:0030170">
    <property type="term" value="F:pyridoxal phosphate binding"/>
    <property type="evidence" value="ECO:0007669"/>
    <property type="project" value="InterPro"/>
</dbReference>
<dbReference type="EMBL" id="LVEO01000004">
    <property type="protein sequence ID" value="OCB74123.1"/>
    <property type="molecule type" value="Genomic_DNA"/>
</dbReference>
<evidence type="ECO:0000313" key="8">
    <source>
        <dbReference type="EMBL" id="SDJ03122.1"/>
    </source>
</evidence>
<dbReference type="GO" id="GO:0016212">
    <property type="term" value="F:kynurenine-oxoglutarate transaminase activity"/>
    <property type="evidence" value="ECO:0007669"/>
    <property type="project" value="TreeGrafter"/>
</dbReference>
<comment type="similarity">
    <text evidence="2">Belongs to the class-I pyridoxal-phosphate-dependent aminotransferase family.</text>
</comment>
<dbReference type="InterPro" id="IPR015421">
    <property type="entry name" value="PyrdxlP-dep_Trfase_major"/>
</dbReference>
<reference evidence="7" key="2">
    <citation type="submission" date="2016-03" db="EMBL/GenBank/DDBJ databases">
        <authorList>
            <person name="Ploux O."/>
        </authorList>
    </citation>
    <scope>NUCLEOTIDE SEQUENCE</scope>
    <source>
        <strain evidence="7">NBRC 105008</strain>
    </source>
</reference>
<comment type="cofactor">
    <cofactor evidence="1">
        <name>pyridoxal 5'-phosphate</name>
        <dbReference type="ChEBI" id="CHEBI:597326"/>
    </cofactor>
</comment>
<feature type="domain" description="Aminotransferase class I/classII large" evidence="6">
    <location>
        <begin position="24"/>
        <end position="372"/>
    </location>
</feature>
<keyword evidence="10" id="KW-1185">Reference proteome</keyword>
<protein>
    <submittedName>
        <fullName evidence="7">Methionine aminotransferase</fullName>
    </submittedName>
</protein>
<keyword evidence="3 7" id="KW-0032">Aminotransferase</keyword>
<dbReference type="AlphaFoldDB" id="A0A1B9DWQ5"/>
<dbReference type="Gene3D" id="3.90.1150.10">
    <property type="entry name" value="Aspartate Aminotransferase, domain 1"/>
    <property type="match status" value="1"/>
</dbReference>
<gene>
    <name evidence="7" type="ORF">FBGL_02955</name>
    <name evidence="8" type="ORF">SAMN05192550_1458</name>
</gene>
<dbReference type="InterPro" id="IPR015424">
    <property type="entry name" value="PyrdxlP-dep_Trfase"/>
</dbReference>
<dbReference type="Proteomes" id="UP000093226">
    <property type="component" value="Unassembled WGS sequence"/>
</dbReference>
<evidence type="ECO:0000313" key="10">
    <source>
        <dbReference type="Proteomes" id="UP000182367"/>
    </source>
</evidence>
<dbReference type="PANTHER" id="PTHR43807">
    <property type="entry name" value="FI04487P"/>
    <property type="match status" value="1"/>
</dbReference>
<dbReference type="RefSeq" id="WP_066324915.1">
    <property type="nucleotide sequence ID" value="NZ_BJVF01000001.1"/>
</dbReference>
<evidence type="ECO:0000256" key="5">
    <source>
        <dbReference type="ARBA" id="ARBA00022898"/>
    </source>
</evidence>
<dbReference type="Pfam" id="PF00155">
    <property type="entry name" value="Aminotran_1_2"/>
    <property type="match status" value="1"/>
</dbReference>
<keyword evidence="5" id="KW-0663">Pyridoxal phosphate</keyword>
<dbReference type="PANTHER" id="PTHR43807:SF20">
    <property type="entry name" value="FI04487P"/>
    <property type="match status" value="1"/>
</dbReference>
<dbReference type="Proteomes" id="UP000182367">
    <property type="component" value="Unassembled WGS sequence"/>
</dbReference>
<dbReference type="FunFam" id="3.40.640.10:FF:000024">
    <property type="entry name" value="Kynurenine--oxoglutarate transaminase 3"/>
    <property type="match status" value="1"/>
</dbReference>
<dbReference type="CDD" id="cd00609">
    <property type="entry name" value="AAT_like"/>
    <property type="match status" value="1"/>
</dbReference>
<dbReference type="InterPro" id="IPR004839">
    <property type="entry name" value="Aminotransferase_I/II_large"/>
</dbReference>
<evidence type="ECO:0000256" key="1">
    <source>
        <dbReference type="ARBA" id="ARBA00001933"/>
    </source>
</evidence>
<proteinExistence type="inferred from homology"/>
<organism evidence="7 9">
    <name type="scientific">Flavobacterium glycines</name>
    <dbReference type="NCBI Taxonomy" id="551990"/>
    <lineage>
        <taxon>Bacteria</taxon>
        <taxon>Pseudomonadati</taxon>
        <taxon>Bacteroidota</taxon>
        <taxon>Flavobacteriia</taxon>
        <taxon>Flavobacteriales</taxon>
        <taxon>Flavobacteriaceae</taxon>
        <taxon>Flavobacterium</taxon>
    </lineage>
</organism>
<name>A0A1B9DWQ5_9FLAO</name>
<keyword evidence="4 7" id="KW-0808">Transferase</keyword>
<comment type="caution">
    <text evidence="7">The sequence shown here is derived from an EMBL/GenBank/DDBJ whole genome shotgun (WGS) entry which is preliminary data.</text>
</comment>
<evidence type="ECO:0000256" key="2">
    <source>
        <dbReference type="ARBA" id="ARBA00007441"/>
    </source>
</evidence>